<evidence type="ECO:0000313" key="15">
    <source>
        <dbReference type="Proteomes" id="UP000057043"/>
    </source>
</evidence>
<dbReference type="HAMAP" id="MF_00284">
    <property type="entry name" value="Phe_tRNA_synth_beta2"/>
    <property type="match status" value="1"/>
</dbReference>
<feature type="binding site" evidence="12">
    <location>
        <position position="333"/>
    </location>
    <ligand>
        <name>Mg(2+)</name>
        <dbReference type="ChEBI" id="CHEBI:18420"/>
        <note>shared with alpha subunit</note>
    </ligand>
</feature>
<keyword evidence="8 12" id="KW-0067">ATP-binding</keyword>
<keyword evidence="4 12" id="KW-0963">Cytoplasm</keyword>
<dbReference type="InterPro" id="IPR041616">
    <property type="entry name" value="PheRS_beta_core"/>
</dbReference>
<comment type="similarity">
    <text evidence="3 12">Belongs to the phenylalanyl-tRNA synthetase beta subunit family. Type 2 subfamily.</text>
</comment>
<comment type="catalytic activity">
    <reaction evidence="12">
        <text>tRNA(Phe) + L-phenylalanine + ATP = L-phenylalanyl-tRNA(Phe) + AMP + diphosphate + H(+)</text>
        <dbReference type="Rhea" id="RHEA:19413"/>
        <dbReference type="Rhea" id="RHEA-COMP:9668"/>
        <dbReference type="Rhea" id="RHEA-COMP:9699"/>
        <dbReference type="ChEBI" id="CHEBI:15378"/>
        <dbReference type="ChEBI" id="CHEBI:30616"/>
        <dbReference type="ChEBI" id="CHEBI:33019"/>
        <dbReference type="ChEBI" id="CHEBI:58095"/>
        <dbReference type="ChEBI" id="CHEBI:78442"/>
        <dbReference type="ChEBI" id="CHEBI:78531"/>
        <dbReference type="ChEBI" id="CHEBI:456215"/>
        <dbReference type="EC" id="6.1.1.20"/>
    </reaction>
</comment>
<comment type="subunit">
    <text evidence="12">Tetramer of two alpha and two beta subunits.</text>
</comment>
<dbReference type="PANTHER" id="PTHR10947:SF0">
    <property type="entry name" value="PHENYLALANINE--TRNA LIGASE BETA SUBUNIT"/>
    <property type="match status" value="1"/>
</dbReference>
<dbReference type="InterPro" id="IPR005146">
    <property type="entry name" value="B3/B4_tRNA-bd"/>
</dbReference>
<feature type="binding site" evidence="12">
    <location>
        <position position="329"/>
    </location>
    <ligand>
        <name>Mg(2+)</name>
        <dbReference type="ChEBI" id="CHEBI:18420"/>
        <note>shared with alpha subunit</note>
    </ligand>
</feature>
<gene>
    <name evidence="12" type="primary">pheT</name>
    <name evidence="14" type="ORF">XD72_2009</name>
</gene>
<dbReference type="Pfam" id="PF03484">
    <property type="entry name" value="B5"/>
    <property type="match status" value="1"/>
</dbReference>
<proteinExistence type="inferred from homology"/>
<dbReference type="InterPro" id="IPR005147">
    <property type="entry name" value="tRNA_synthase_B5-dom"/>
</dbReference>
<protein>
    <recommendedName>
        <fullName evidence="12">Phenylalanine--tRNA ligase beta subunit</fullName>
        <ecNumber evidence="12">6.1.1.20</ecNumber>
    </recommendedName>
    <alternativeName>
        <fullName evidence="12">Phenylalanyl-tRNA synthetase beta subunit</fullName>
        <shortName evidence="12">PheRS</shortName>
    </alternativeName>
</protein>
<dbReference type="SMART" id="SM00873">
    <property type="entry name" value="B3_4"/>
    <property type="match status" value="1"/>
</dbReference>
<keyword evidence="6 12" id="KW-0479">Metal-binding</keyword>
<dbReference type="GO" id="GO:0003723">
    <property type="term" value="F:RNA binding"/>
    <property type="evidence" value="ECO:0007669"/>
    <property type="project" value="InterPro"/>
</dbReference>
<evidence type="ECO:0000256" key="5">
    <source>
        <dbReference type="ARBA" id="ARBA00022598"/>
    </source>
</evidence>
<evidence type="ECO:0000256" key="8">
    <source>
        <dbReference type="ARBA" id="ARBA00022840"/>
    </source>
</evidence>
<dbReference type="Gene3D" id="3.30.930.10">
    <property type="entry name" value="Bira Bifunctional Protein, Domain 2"/>
    <property type="match status" value="1"/>
</dbReference>
<dbReference type="AlphaFoldDB" id="A0A101FSL5"/>
<dbReference type="GO" id="GO:0006432">
    <property type="term" value="P:phenylalanyl-tRNA aminoacylation"/>
    <property type="evidence" value="ECO:0007669"/>
    <property type="project" value="UniProtKB-UniRule"/>
</dbReference>
<dbReference type="InterPro" id="IPR004531">
    <property type="entry name" value="Phe-tRNA-synth_IIc_bsu_arc_euk"/>
</dbReference>
<evidence type="ECO:0000259" key="13">
    <source>
        <dbReference type="PROSITE" id="PS51483"/>
    </source>
</evidence>
<accession>A0A101FSL5</accession>
<evidence type="ECO:0000313" key="14">
    <source>
        <dbReference type="EMBL" id="KUK43614.1"/>
    </source>
</evidence>
<dbReference type="PROSITE" id="PS51483">
    <property type="entry name" value="B5"/>
    <property type="match status" value="1"/>
</dbReference>
<dbReference type="SUPFAM" id="SSF46955">
    <property type="entry name" value="Putative DNA-binding domain"/>
    <property type="match status" value="2"/>
</dbReference>
<reference evidence="14 15" key="1">
    <citation type="journal article" date="2015" name="MBio">
        <title>Genome-Resolved Metagenomic Analysis Reveals Roles for Candidate Phyla and Other Microbial Community Members in Biogeochemical Transformations in Oil Reservoirs.</title>
        <authorList>
            <person name="Hu P."/>
            <person name="Tom L."/>
            <person name="Singh A."/>
            <person name="Thomas B.C."/>
            <person name="Baker B.J."/>
            <person name="Piceno Y.M."/>
            <person name="Andersen G.L."/>
            <person name="Banfield J.F."/>
        </authorList>
    </citation>
    <scope>NUCLEOTIDE SEQUENCE [LARGE SCALE GENOMIC DNA]</scope>
    <source>
        <strain evidence="14">57_489</strain>
    </source>
</reference>
<dbReference type="GO" id="GO:0004826">
    <property type="term" value="F:phenylalanine-tRNA ligase activity"/>
    <property type="evidence" value="ECO:0007669"/>
    <property type="project" value="UniProtKB-UniRule"/>
</dbReference>
<sequence length="546" mass="61035">MPVVRLYYEDLEEMVGAKREEIMARMAMMGADIGKSNEEDYVDVEFFPDRPDLYSSEGVARALQGFLDLKVGIPEYQVHPGDVTMEVDPSVEKVRPIIGCAVVKDLEFSDPAIESLMDLQEDLHWGLGRNRQKVAIGVHDISRVVPPFTYFAADPSFEFVPLDFNESLSMRDILRLHPKGVSYASILKGFDRYPLITDANGDVLSFPPIINGELTRVRDDTRDLFIDVTGTDPVVYKALNIVVTALAERGGRIESVQVKRPQVDLTLPDLSPAMWKVDVEDAKGLIGFDISPEELATCLARMRFGTRVRGRELEVLVPAYRADIMHPWDIFEDAAKGYGYDRLVPVLPKTVTIGEAHPLETKKSDLRDIMVGLGYLETMPFTLTSEKANFERMRRPIQDQEITRVLHPISELHTMVRTSILPSLLEIFSINQHHPLPQRIFALGDVLVRGMTRQDLAAASIHSSADFAEVRSVVDALMRELSLEPEIVASEDGAFLAGRGADLLVSGTKVGSFGEFHPLVLRSFGLDQPAVGLELRWDHLWPSVKS</sequence>
<feature type="binding site" evidence="12">
    <location>
        <position position="332"/>
    </location>
    <ligand>
        <name>Mg(2+)</name>
        <dbReference type="ChEBI" id="CHEBI:18420"/>
        <note>shared with alpha subunit</note>
    </ligand>
</feature>
<evidence type="ECO:0000256" key="3">
    <source>
        <dbReference type="ARBA" id="ARBA00007438"/>
    </source>
</evidence>
<comment type="subcellular location">
    <subcellularLocation>
        <location evidence="2 12">Cytoplasm</location>
    </subcellularLocation>
</comment>
<name>A0A101FSL5_9EURY</name>
<dbReference type="Gene3D" id="3.30.56.10">
    <property type="match status" value="2"/>
</dbReference>
<organism evidence="14 15">
    <name type="scientific">Methanothrix harundinacea</name>
    <dbReference type="NCBI Taxonomy" id="301375"/>
    <lineage>
        <taxon>Archaea</taxon>
        <taxon>Methanobacteriati</taxon>
        <taxon>Methanobacteriota</taxon>
        <taxon>Stenosarchaea group</taxon>
        <taxon>Methanomicrobia</taxon>
        <taxon>Methanotrichales</taxon>
        <taxon>Methanotrichaceae</taxon>
        <taxon>Methanothrix</taxon>
    </lineage>
</organism>
<feature type="domain" description="B5" evidence="13">
    <location>
        <begin position="270"/>
        <end position="345"/>
    </location>
</feature>
<dbReference type="GO" id="GO:0005524">
    <property type="term" value="F:ATP binding"/>
    <property type="evidence" value="ECO:0007669"/>
    <property type="project" value="UniProtKB-UniRule"/>
</dbReference>
<evidence type="ECO:0000256" key="12">
    <source>
        <dbReference type="HAMAP-Rule" id="MF_00284"/>
    </source>
</evidence>
<evidence type="ECO:0000256" key="10">
    <source>
        <dbReference type="ARBA" id="ARBA00022917"/>
    </source>
</evidence>
<keyword evidence="7 12" id="KW-0547">Nucleotide-binding</keyword>
<dbReference type="NCBIfam" id="TIGR00471">
    <property type="entry name" value="pheT_arch"/>
    <property type="match status" value="1"/>
</dbReference>
<dbReference type="InterPro" id="IPR020825">
    <property type="entry name" value="Phe-tRNA_synthase-like_B3/B4"/>
</dbReference>
<evidence type="ECO:0000256" key="2">
    <source>
        <dbReference type="ARBA" id="ARBA00004496"/>
    </source>
</evidence>
<dbReference type="GO" id="GO:0009328">
    <property type="term" value="C:phenylalanine-tRNA ligase complex"/>
    <property type="evidence" value="ECO:0007669"/>
    <property type="project" value="TreeGrafter"/>
</dbReference>
<evidence type="ECO:0000256" key="4">
    <source>
        <dbReference type="ARBA" id="ARBA00022490"/>
    </source>
</evidence>
<evidence type="ECO:0000256" key="7">
    <source>
        <dbReference type="ARBA" id="ARBA00022741"/>
    </source>
</evidence>
<dbReference type="FunFam" id="3.50.40.10:FF:000003">
    <property type="entry name" value="Phenylalanine--tRNA ligase beta subunit"/>
    <property type="match status" value="1"/>
</dbReference>
<evidence type="ECO:0000256" key="6">
    <source>
        <dbReference type="ARBA" id="ARBA00022723"/>
    </source>
</evidence>
<dbReference type="InterPro" id="IPR045060">
    <property type="entry name" value="Phe-tRNA-ligase_IIc_bsu"/>
</dbReference>
<keyword evidence="10 12" id="KW-0648">Protein biosynthesis</keyword>
<dbReference type="SUPFAM" id="SSF55681">
    <property type="entry name" value="Class II aaRS and biotin synthetases"/>
    <property type="match status" value="1"/>
</dbReference>
<dbReference type="InterPro" id="IPR045864">
    <property type="entry name" value="aa-tRNA-synth_II/BPL/LPL"/>
</dbReference>
<dbReference type="GO" id="GO:0000287">
    <property type="term" value="F:magnesium ion binding"/>
    <property type="evidence" value="ECO:0007669"/>
    <property type="project" value="InterPro"/>
</dbReference>
<dbReference type="EC" id="6.1.1.20" evidence="12"/>
<evidence type="ECO:0000256" key="1">
    <source>
        <dbReference type="ARBA" id="ARBA00001946"/>
    </source>
</evidence>
<dbReference type="SMART" id="SM00874">
    <property type="entry name" value="B5"/>
    <property type="match status" value="1"/>
</dbReference>
<dbReference type="InterPro" id="IPR022918">
    <property type="entry name" value="Phe_tRNA_ligase_beta2_arc"/>
</dbReference>
<dbReference type="InterPro" id="IPR009061">
    <property type="entry name" value="DNA-bd_dom_put_sf"/>
</dbReference>
<feature type="binding site" evidence="12">
    <location>
        <position position="323"/>
    </location>
    <ligand>
        <name>Mg(2+)</name>
        <dbReference type="ChEBI" id="CHEBI:18420"/>
        <note>shared with alpha subunit</note>
    </ligand>
</feature>
<keyword evidence="5 12" id="KW-0436">Ligase</keyword>
<dbReference type="Proteomes" id="UP000057043">
    <property type="component" value="Unassembled WGS sequence"/>
</dbReference>
<dbReference type="PATRIC" id="fig|301375.7.peg.167"/>
<dbReference type="PANTHER" id="PTHR10947">
    <property type="entry name" value="PHENYLALANYL-TRNA SYNTHETASE BETA CHAIN AND LEUCINE-RICH REPEAT-CONTAINING PROTEIN 47"/>
    <property type="match status" value="1"/>
</dbReference>
<keyword evidence="11 12" id="KW-0030">Aminoacyl-tRNA synthetase</keyword>
<dbReference type="CDD" id="cd00769">
    <property type="entry name" value="PheRS_beta_core"/>
    <property type="match status" value="1"/>
</dbReference>
<keyword evidence="9 12" id="KW-0460">Magnesium</keyword>
<dbReference type="EMBL" id="LGFT01000060">
    <property type="protein sequence ID" value="KUK43614.1"/>
    <property type="molecule type" value="Genomic_DNA"/>
</dbReference>
<comment type="cofactor">
    <cofactor evidence="1 12">
        <name>Mg(2+)</name>
        <dbReference type="ChEBI" id="CHEBI:18420"/>
    </cofactor>
</comment>
<dbReference type="Pfam" id="PF17759">
    <property type="entry name" value="tRNA_synthFbeta"/>
    <property type="match status" value="1"/>
</dbReference>
<comment type="caution">
    <text evidence="14">The sequence shown here is derived from an EMBL/GenBank/DDBJ whole genome shotgun (WGS) entry which is preliminary data.</text>
</comment>
<evidence type="ECO:0000256" key="11">
    <source>
        <dbReference type="ARBA" id="ARBA00023146"/>
    </source>
</evidence>
<evidence type="ECO:0000256" key="9">
    <source>
        <dbReference type="ARBA" id="ARBA00022842"/>
    </source>
</evidence>
<dbReference type="Gene3D" id="3.50.40.10">
    <property type="entry name" value="Phenylalanyl-trna Synthetase, Chain B, domain 3"/>
    <property type="match status" value="1"/>
</dbReference>